<dbReference type="NCBIfam" id="NF001067">
    <property type="entry name" value="PRK00118.1-2"/>
    <property type="match status" value="1"/>
</dbReference>
<evidence type="ECO:0000313" key="4">
    <source>
        <dbReference type="EMBL" id="ARJ51677.1"/>
    </source>
</evidence>
<evidence type="ECO:0000256" key="1">
    <source>
        <dbReference type="ARBA" id="ARBA00008720"/>
    </source>
</evidence>
<dbReference type="GO" id="GO:0003677">
    <property type="term" value="F:DNA binding"/>
    <property type="evidence" value="ECO:0007669"/>
    <property type="project" value="UniProtKB-KW"/>
</dbReference>
<name>A0AAC9WMV8_9STAP</name>
<dbReference type="PANTHER" id="PTHR40083:SF1">
    <property type="entry name" value="UPF0122 PROTEIN YLXM"/>
    <property type="match status" value="1"/>
</dbReference>
<comment type="similarity">
    <text evidence="1 3">Belongs to the UPF0122 family.</text>
</comment>
<organism evidence="4 5">
    <name type="scientific">Staphylococcus lutrae</name>
    <dbReference type="NCBI Taxonomy" id="155085"/>
    <lineage>
        <taxon>Bacteria</taxon>
        <taxon>Bacillati</taxon>
        <taxon>Bacillota</taxon>
        <taxon>Bacilli</taxon>
        <taxon>Bacillales</taxon>
        <taxon>Staphylococcaceae</taxon>
        <taxon>Staphylococcus</taxon>
    </lineage>
</organism>
<dbReference type="SUPFAM" id="SSF88659">
    <property type="entry name" value="Sigma3 and sigma4 domains of RNA polymerase sigma factors"/>
    <property type="match status" value="1"/>
</dbReference>
<dbReference type="HAMAP" id="MF_00245">
    <property type="entry name" value="UPF0122"/>
    <property type="match status" value="1"/>
</dbReference>
<evidence type="ECO:0000256" key="3">
    <source>
        <dbReference type="HAMAP-Rule" id="MF_00245"/>
    </source>
</evidence>
<dbReference type="InterPro" id="IPR054831">
    <property type="entry name" value="UPF0122_fam_protein"/>
</dbReference>
<dbReference type="AlphaFoldDB" id="A0AAC9WMV8"/>
<dbReference type="NCBIfam" id="NF045758">
    <property type="entry name" value="YlxM"/>
    <property type="match status" value="1"/>
</dbReference>
<dbReference type="InterPro" id="IPR036388">
    <property type="entry name" value="WH-like_DNA-bd_sf"/>
</dbReference>
<keyword evidence="4" id="KW-0238">DNA-binding</keyword>
<gene>
    <name evidence="4" type="ORF">B5P37_10320</name>
</gene>
<evidence type="ECO:0000313" key="5">
    <source>
        <dbReference type="Proteomes" id="UP000242864"/>
    </source>
</evidence>
<keyword evidence="5" id="KW-1185">Reference proteome</keyword>
<dbReference type="RefSeq" id="WP_085238128.1">
    <property type="nucleotide sequence ID" value="NZ_CP020773.1"/>
</dbReference>
<dbReference type="NCBIfam" id="NF001070">
    <property type="entry name" value="PRK00118.1-6"/>
    <property type="match status" value="1"/>
</dbReference>
<dbReference type="Gene3D" id="1.10.10.10">
    <property type="entry name" value="Winged helix-like DNA-binding domain superfamily/Winged helix DNA-binding domain"/>
    <property type="match status" value="1"/>
</dbReference>
<comment type="function">
    <text evidence="2 3">Might take part in the signal recognition particle (SRP) pathway. This is inferred from the conservation of its genetic proximity to ftsY/ffh. May be a regulatory protein.</text>
</comment>
<evidence type="ECO:0000256" key="2">
    <source>
        <dbReference type="ARBA" id="ARBA00024764"/>
    </source>
</evidence>
<accession>A0AAC9WMV8</accession>
<protein>
    <recommendedName>
        <fullName evidence="3">UPF0122 protein B5P37_10320</fullName>
    </recommendedName>
</protein>
<dbReference type="PANTHER" id="PTHR40083">
    <property type="entry name" value="UPF0122 PROTEIN CBO2450/CLC_2298"/>
    <property type="match status" value="1"/>
</dbReference>
<dbReference type="Pfam" id="PF04297">
    <property type="entry name" value="UPF0122"/>
    <property type="match status" value="1"/>
</dbReference>
<proteinExistence type="inferred from homology"/>
<dbReference type="InterPro" id="IPR007394">
    <property type="entry name" value="UPF0122"/>
</dbReference>
<sequence>MHHEDDLIKTVRMNYLFDFYQSLLTEKQRNYLRLFYLEDYALSEIAETFEVSRQAVYDNIRRTGDLVEDYEKKLGLYRRFTKRQEIYQYIREHIDEPEQIEHAIQELEELE</sequence>
<dbReference type="InterPro" id="IPR013324">
    <property type="entry name" value="RNA_pol_sigma_r3/r4-like"/>
</dbReference>
<dbReference type="Proteomes" id="UP000242864">
    <property type="component" value="Chromosome"/>
</dbReference>
<reference evidence="4 5" key="1">
    <citation type="submission" date="2017-04" db="EMBL/GenBank/DDBJ databases">
        <authorList>
            <person name="Veseli I.A."/>
            <person name="Tang C."/>
            <person name="Pombert J.-F."/>
        </authorList>
    </citation>
    <scope>NUCLEOTIDE SEQUENCE [LARGE SCALE GENOMIC DNA]</scope>
    <source>
        <strain evidence="4 5">ATCC 700373</strain>
    </source>
</reference>
<dbReference type="KEGG" id="slz:B5P37_10320"/>
<dbReference type="EMBL" id="CP020773">
    <property type="protein sequence ID" value="ARJ51677.1"/>
    <property type="molecule type" value="Genomic_DNA"/>
</dbReference>